<dbReference type="eggNOG" id="ENOG50332B4">
    <property type="taxonomic scope" value="Bacteria"/>
</dbReference>
<accession>K9H566</accession>
<dbReference type="EMBL" id="ANHY01000004">
    <property type="protein sequence ID" value="EKV32214.1"/>
    <property type="molecule type" value="Genomic_DNA"/>
</dbReference>
<reference evidence="2 3" key="1">
    <citation type="journal article" date="2013" name="Genome Announc.">
        <title>Draft Genome Sequence of an Alphaproteobacterium, Caenispirillum salinarum AK4(T), Isolated from a Solar Saltern.</title>
        <authorList>
            <person name="Khatri I."/>
            <person name="Singh A."/>
            <person name="Korpole S."/>
            <person name="Pinnaka A.K."/>
            <person name="Subramanian S."/>
        </authorList>
    </citation>
    <scope>NUCLEOTIDE SEQUENCE [LARGE SCALE GENOMIC DNA]</scope>
    <source>
        <strain evidence="2 3">AK4</strain>
    </source>
</reference>
<dbReference type="OrthoDB" id="7210901at2"/>
<feature type="compositionally biased region" description="Pro residues" evidence="1">
    <location>
        <begin position="148"/>
        <end position="158"/>
    </location>
</feature>
<evidence type="ECO:0000313" key="2">
    <source>
        <dbReference type="EMBL" id="EKV32214.1"/>
    </source>
</evidence>
<dbReference type="Proteomes" id="UP000009881">
    <property type="component" value="Unassembled WGS sequence"/>
</dbReference>
<evidence type="ECO:0000313" key="3">
    <source>
        <dbReference type="Proteomes" id="UP000009881"/>
    </source>
</evidence>
<feature type="region of interest" description="Disordered" evidence="1">
    <location>
        <begin position="46"/>
        <end position="78"/>
    </location>
</feature>
<protein>
    <submittedName>
        <fullName evidence="2">Uncharacterized protein</fullName>
    </submittedName>
</protein>
<dbReference type="RefSeq" id="WP_009539475.1">
    <property type="nucleotide sequence ID" value="NZ_ANHY01000004.1"/>
</dbReference>
<dbReference type="AlphaFoldDB" id="K9H566"/>
<keyword evidence="3" id="KW-1185">Reference proteome</keyword>
<name>K9H566_9PROT</name>
<proteinExistence type="predicted"/>
<organism evidence="2 3">
    <name type="scientific">Caenispirillum salinarum AK4</name>
    <dbReference type="NCBI Taxonomy" id="1238182"/>
    <lineage>
        <taxon>Bacteria</taxon>
        <taxon>Pseudomonadati</taxon>
        <taxon>Pseudomonadota</taxon>
        <taxon>Alphaproteobacteria</taxon>
        <taxon>Rhodospirillales</taxon>
        <taxon>Novispirillaceae</taxon>
        <taxon>Caenispirillum</taxon>
    </lineage>
</organism>
<evidence type="ECO:0000256" key="1">
    <source>
        <dbReference type="SAM" id="MobiDB-lite"/>
    </source>
</evidence>
<sequence>MSITQREERRVLGNDEFDVVRATHYPHICDLDQTALKDRQQRLRELRDKARTQSRQQRRQARGKGKEPPSERGFSLKEQAFVGAIKRVNRELSRFHRAERRESQREIMLRALEQKRAARKRNHPSAGRTPETGMSATPADPKQADIAPSPPPPADAPE</sequence>
<comment type="caution">
    <text evidence="2">The sequence shown here is derived from an EMBL/GenBank/DDBJ whole genome shotgun (WGS) entry which is preliminary data.</text>
</comment>
<gene>
    <name evidence="2" type="ORF">C882_3278</name>
</gene>
<feature type="region of interest" description="Disordered" evidence="1">
    <location>
        <begin position="96"/>
        <end position="158"/>
    </location>
</feature>
<feature type="compositionally biased region" description="Basic and acidic residues" evidence="1">
    <location>
        <begin position="96"/>
        <end position="116"/>
    </location>
</feature>